<name>A0A952KGP6_9PROT</name>
<dbReference type="Pfam" id="PF03544">
    <property type="entry name" value="TonB_C"/>
    <property type="match status" value="1"/>
</dbReference>
<evidence type="ECO:0000313" key="9">
    <source>
        <dbReference type="Proteomes" id="UP000700706"/>
    </source>
</evidence>
<dbReference type="SUPFAM" id="SSF74653">
    <property type="entry name" value="TolA/TonB C-terminal domain"/>
    <property type="match status" value="1"/>
</dbReference>
<dbReference type="Proteomes" id="UP000700706">
    <property type="component" value="Unassembled WGS sequence"/>
</dbReference>
<feature type="compositionally biased region" description="Basic and acidic residues" evidence="5">
    <location>
        <begin position="63"/>
        <end position="107"/>
    </location>
</feature>
<feature type="compositionally biased region" description="Pro residues" evidence="5">
    <location>
        <begin position="41"/>
        <end position="62"/>
    </location>
</feature>
<feature type="region of interest" description="Disordered" evidence="5">
    <location>
        <begin position="36"/>
        <end position="112"/>
    </location>
</feature>
<accession>A0A952KGP6</accession>
<dbReference type="GO" id="GO:0055085">
    <property type="term" value="P:transmembrane transport"/>
    <property type="evidence" value="ECO:0007669"/>
    <property type="project" value="InterPro"/>
</dbReference>
<evidence type="ECO:0000256" key="1">
    <source>
        <dbReference type="ARBA" id="ARBA00004167"/>
    </source>
</evidence>
<evidence type="ECO:0000256" key="4">
    <source>
        <dbReference type="ARBA" id="ARBA00023136"/>
    </source>
</evidence>
<evidence type="ECO:0000259" key="7">
    <source>
        <dbReference type="PROSITE" id="PS52015"/>
    </source>
</evidence>
<dbReference type="EMBL" id="JAEKLZ010000157">
    <property type="protein sequence ID" value="MBW8724971.1"/>
    <property type="molecule type" value="Genomic_DNA"/>
</dbReference>
<dbReference type="InterPro" id="IPR037682">
    <property type="entry name" value="TonB_C"/>
</dbReference>
<organism evidence="8 9">
    <name type="scientific">Inquilinus limosus</name>
    <dbReference type="NCBI Taxonomy" id="171674"/>
    <lineage>
        <taxon>Bacteria</taxon>
        <taxon>Pseudomonadati</taxon>
        <taxon>Pseudomonadota</taxon>
        <taxon>Alphaproteobacteria</taxon>
        <taxon>Rhodospirillales</taxon>
        <taxon>Rhodospirillaceae</taxon>
        <taxon>Inquilinus</taxon>
    </lineage>
</organism>
<comment type="subcellular location">
    <subcellularLocation>
        <location evidence="1">Membrane</location>
        <topology evidence="1">Single-pass membrane protein</topology>
    </subcellularLocation>
</comment>
<protein>
    <submittedName>
        <fullName evidence="8">TonB family protein</fullName>
    </submittedName>
</protein>
<evidence type="ECO:0000256" key="2">
    <source>
        <dbReference type="ARBA" id="ARBA00022692"/>
    </source>
</evidence>
<feature type="transmembrane region" description="Helical" evidence="6">
    <location>
        <begin position="12"/>
        <end position="32"/>
    </location>
</feature>
<dbReference type="NCBIfam" id="TIGR01352">
    <property type="entry name" value="tonB_Cterm"/>
    <property type="match status" value="1"/>
</dbReference>
<sequence>MEERPNWIRRIAWAGMGLALVAAVIVLGAAVLRGKPVQAPRQPPPIQMVELPPPPPPPPPPEPEIKPPEDVKTPEIKEPEPVQEAKPEPKPEEPKPEAPGPKDKAPGDDALDAEGEACAGAACLTARKGGTGLGTGGGGGGGGGYGQYAFVESQRAAQRDATLRRAVDGSETVRGRRASVVLAISVGSDGRIGQIRLAQSCGDPSVDNAVVEAVRRLGSFGQAPPSGTPVTLRIQLNIQQSRA</sequence>
<evidence type="ECO:0000256" key="5">
    <source>
        <dbReference type="SAM" id="MobiDB-lite"/>
    </source>
</evidence>
<dbReference type="Gene3D" id="3.30.1150.10">
    <property type="match status" value="1"/>
</dbReference>
<evidence type="ECO:0000313" key="8">
    <source>
        <dbReference type="EMBL" id="MBW8724971.1"/>
    </source>
</evidence>
<comment type="caution">
    <text evidence="8">The sequence shown here is derived from an EMBL/GenBank/DDBJ whole genome shotgun (WGS) entry which is preliminary data.</text>
</comment>
<dbReference type="AlphaFoldDB" id="A0A952KGP6"/>
<proteinExistence type="predicted"/>
<evidence type="ECO:0000256" key="6">
    <source>
        <dbReference type="SAM" id="Phobius"/>
    </source>
</evidence>
<dbReference type="InterPro" id="IPR006260">
    <property type="entry name" value="TonB/TolA_C"/>
</dbReference>
<reference evidence="8" key="1">
    <citation type="submission" date="2020-06" db="EMBL/GenBank/DDBJ databases">
        <title>Stable isotope informed genome-resolved metagenomics uncovers potential trophic interactions in rhizosphere soil.</title>
        <authorList>
            <person name="Starr E.P."/>
            <person name="Shi S."/>
            <person name="Blazewicz S.J."/>
            <person name="Koch B.J."/>
            <person name="Probst A.J."/>
            <person name="Hungate B.A."/>
            <person name="Pett-Ridge J."/>
            <person name="Firestone M.K."/>
            <person name="Banfield J.F."/>
        </authorList>
    </citation>
    <scope>NUCLEOTIDE SEQUENCE</scope>
    <source>
        <strain evidence="8">YM_69_17</strain>
    </source>
</reference>
<dbReference type="PROSITE" id="PS52015">
    <property type="entry name" value="TONB_CTD"/>
    <property type="match status" value="1"/>
</dbReference>
<evidence type="ECO:0000256" key="3">
    <source>
        <dbReference type="ARBA" id="ARBA00022989"/>
    </source>
</evidence>
<dbReference type="GO" id="GO:0016020">
    <property type="term" value="C:membrane"/>
    <property type="evidence" value="ECO:0007669"/>
    <property type="project" value="UniProtKB-SubCell"/>
</dbReference>
<keyword evidence="2 6" id="KW-0812">Transmembrane</keyword>
<feature type="domain" description="TonB C-terminal" evidence="7">
    <location>
        <begin position="152"/>
        <end position="243"/>
    </location>
</feature>
<keyword evidence="4 6" id="KW-0472">Membrane</keyword>
<keyword evidence="3 6" id="KW-1133">Transmembrane helix</keyword>
<gene>
    <name evidence="8" type="ORF">JF625_07430</name>
</gene>